<name>A0A9X1YEP2_9BURK</name>
<dbReference type="InterPro" id="IPR029063">
    <property type="entry name" value="SAM-dependent_MTases_sf"/>
</dbReference>
<feature type="domain" description="Methyltransferase" evidence="4">
    <location>
        <begin position="40"/>
        <end position="131"/>
    </location>
</feature>
<reference evidence="5" key="1">
    <citation type="submission" date="2021-11" db="EMBL/GenBank/DDBJ databases">
        <title>BS-T2-15 a new species belonging to the Comamonadaceae family isolated from the soil of a French oak forest.</title>
        <authorList>
            <person name="Mieszkin S."/>
            <person name="Alain K."/>
        </authorList>
    </citation>
    <scope>NUCLEOTIDE SEQUENCE</scope>
    <source>
        <strain evidence="5">BS-T2-15</strain>
    </source>
</reference>
<keyword evidence="6" id="KW-1185">Reference proteome</keyword>
<dbReference type="GO" id="GO:0008168">
    <property type="term" value="F:methyltransferase activity"/>
    <property type="evidence" value="ECO:0007669"/>
    <property type="project" value="UniProtKB-KW"/>
</dbReference>
<evidence type="ECO:0000256" key="3">
    <source>
        <dbReference type="ARBA" id="ARBA00022691"/>
    </source>
</evidence>
<keyword evidence="3" id="KW-0949">S-adenosyl-L-methionine</keyword>
<comment type="caution">
    <text evidence="5">The sequence shown here is derived from an EMBL/GenBank/DDBJ whole genome shotgun (WGS) entry which is preliminary data.</text>
</comment>
<dbReference type="Proteomes" id="UP001139353">
    <property type="component" value="Unassembled WGS sequence"/>
</dbReference>
<evidence type="ECO:0000256" key="1">
    <source>
        <dbReference type="ARBA" id="ARBA00022603"/>
    </source>
</evidence>
<dbReference type="GO" id="GO:0032259">
    <property type="term" value="P:methylation"/>
    <property type="evidence" value="ECO:0007669"/>
    <property type="project" value="UniProtKB-KW"/>
</dbReference>
<evidence type="ECO:0000313" key="5">
    <source>
        <dbReference type="EMBL" id="MCK9684521.1"/>
    </source>
</evidence>
<dbReference type="SUPFAM" id="SSF53335">
    <property type="entry name" value="S-adenosyl-L-methionine-dependent methyltransferases"/>
    <property type="match status" value="1"/>
</dbReference>
<evidence type="ECO:0000313" key="6">
    <source>
        <dbReference type="Proteomes" id="UP001139353"/>
    </source>
</evidence>
<gene>
    <name evidence="5" type="ORF">LPC04_02235</name>
</gene>
<accession>A0A9X1YEP2</accession>
<organism evidence="5 6">
    <name type="scientific">Scleromatobacter humisilvae</name>
    <dbReference type="NCBI Taxonomy" id="2897159"/>
    <lineage>
        <taxon>Bacteria</taxon>
        <taxon>Pseudomonadati</taxon>
        <taxon>Pseudomonadota</taxon>
        <taxon>Betaproteobacteria</taxon>
        <taxon>Burkholderiales</taxon>
        <taxon>Sphaerotilaceae</taxon>
        <taxon>Scleromatobacter</taxon>
    </lineage>
</organism>
<evidence type="ECO:0000256" key="2">
    <source>
        <dbReference type="ARBA" id="ARBA00022679"/>
    </source>
</evidence>
<proteinExistence type="predicted"/>
<dbReference type="AlphaFoldDB" id="A0A9X1YEP2"/>
<evidence type="ECO:0000259" key="4">
    <source>
        <dbReference type="Pfam" id="PF13649"/>
    </source>
</evidence>
<dbReference type="EMBL" id="JAJLJH010000001">
    <property type="protein sequence ID" value="MCK9684521.1"/>
    <property type="molecule type" value="Genomic_DNA"/>
</dbReference>
<protein>
    <submittedName>
        <fullName evidence="5">Class I SAM-dependent methyltransferase</fullName>
    </submittedName>
</protein>
<dbReference type="Gene3D" id="3.40.50.150">
    <property type="entry name" value="Vaccinia Virus protein VP39"/>
    <property type="match status" value="1"/>
</dbReference>
<keyword evidence="1 5" id="KW-0489">Methyltransferase</keyword>
<dbReference type="CDD" id="cd02440">
    <property type="entry name" value="AdoMet_MTases"/>
    <property type="match status" value="1"/>
</dbReference>
<dbReference type="Pfam" id="PF13649">
    <property type="entry name" value="Methyltransf_25"/>
    <property type="match status" value="1"/>
</dbReference>
<sequence>MTIAPGTTAFYDRWAVAGEEAPRSAMSRHFESAFAPGARVLDVGCGKGRDIVALLDMGFDAFGVEPNDAMRAQALARDARLRGRVEAAALPALGQPFGGGFDGVACSAVLMHVPDDALPASLAALSAVLRPRARLLMAVPEMLPELLADGRDPDGRAFTNHATPRVEQLLVDLGFALLRHDEIPTPQTDTRWRVMLFER</sequence>
<keyword evidence="2" id="KW-0808">Transferase</keyword>
<dbReference type="RefSeq" id="WP_275680549.1">
    <property type="nucleotide sequence ID" value="NZ_JAJLJH010000001.1"/>
</dbReference>
<dbReference type="PANTHER" id="PTHR43464:SF19">
    <property type="entry name" value="UBIQUINONE BIOSYNTHESIS O-METHYLTRANSFERASE, MITOCHONDRIAL"/>
    <property type="match status" value="1"/>
</dbReference>
<dbReference type="InterPro" id="IPR041698">
    <property type="entry name" value="Methyltransf_25"/>
</dbReference>
<dbReference type="PANTHER" id="PTHR43464">
    <property type="entry name" value="METHYLTRANSFERASE"/>
    <property type="match status" value="1"/>
</dbReference>